<feature type="domain" description="HTH cro/C1-type" evidence="1">
    <location>
        <begin position="19"/>
        <end position="59"/>
    </location>
</feature>
<dbReference type="AlphaFoldDB" id="A0A4R7ZKK8"/>
<protein>
    <submittedName>
        <fullName evidence="2">Helix-turn-helix protein</fullName>
    </submittedName>
</protein>
<dbReference type="SUPFAM" id="SSF47413">
    <property type="entry name" value="lambda repressor-like DNA-binding domains"/>
    <property type="match status" value="1"/>
</dbReference>
<dbReference type="SMART" id="SM00530">
    <property type="entry name" value="HTH_XRE"/>
    <property type="match status" value="1"/>
</dbReference>
<dbReference type="GO" id="GO:0003677">
    <property type="term" value="F:DNA binding"/>
    <property type="evidence" value="ECO:0007669"/>
    <property type="project" value="InterPro"/>
</dbReference>
<gene>
    <name evidence="2" type="ORF">EV650_3622</name>
</gene>
<dbReference type="Proteomes" id="UP000295447">
    <property type="component" value="Unassembled WGS sequence"/>
</dbReference>
<evidence type="ECO:0000259" key="1">
    <source>
        <dbReference type="PROSITE" id="PS50943"/>
    </source>
</evidence>
<evidence type="ECO:0000313" key="3">
    <source>
        <dbReference type="Proteomes" id="UP000295447"/>
    </source>
</evidence>
<evidence type="ECO:0000313" key="2">
    <source>
        <dbReference type="EMBL" id="TDW17061.1"/>
    </source>
</evidence>
<name>A0A4R7ZKK8_9ACTN</name>
<dbReference type="RefSeq" id="WP_202874748.1">
    <property type="nucleotide sequence ID" value="NZ_SODF01000002.1"/>
</dbReference>
<proteinExistence type="predicted"/>
<dbReference type="InterPro" id="IPR043917">
    <property type="entry name" value="DUF5753"/>
</dbReference>
<dbReference type="PROSITE" id="PS50943">
    <property type="entry name" value="HTH_CROC1"/>
    <property type="match status" value="1"/>
</dbReference>
<keyword evidence="3" id="KW-1185">Reference proteome</keyword>
<dbReference type="Pfam" id="PF19054">
    <property type="entry name" value="DUF5753"/>
    <property type="match status" value="1"/>
</dbReference>
<sequence>MRTSDQTPRTPRQHIGAELRRLRTMAGVSGRQLAQRTGLSQSKVSRIERGDALASVPELTHWLEQSGAIDRLEPLISATEAALNQTDGWEEFAQEVSFAEMQAQVQHREATARTQRSFLPTLVPGLLQTAEYARLVFIASDLRGEQDYAAAVQRRLDRQQILYDQTHTFEFILTEAALRWRPGPRELLIAQLDRIASVATLSNVSIGVVPLDVEAQTIPWHGFTLNEDVIDGEPFVQVETMHAYLTVARPEDVELYRRQYAVLRESAATGQHLTDFLSALRAELKP</sequence>
<dbReference type="CDD" id="cd00093">
    <property type="entry name" value="HTH_XRE"/>
    <property type="match status" value="1"/>
</dbReference>
<dbReference type="InterPro" id="IPR010982">
    <property type="entry name" value="Lambda_DNA-bd_dom_sf"/>
</dbReference>
<comment type="caution">
    <text evidence="2">The sequence shown here is derived from an EMBL/GenBank/DDBJ whole genome shotgun (WGS) entry which is preliminary data.</text>
</comment>
<accession>A0A4R7ZKK8</accession>
<organism evidence="2 3">
    <name type="scientific">Kribbella kalugense</name>
    <dbReference type="NCBI Taxonomy" id="2512221"/>
    <lineage>
        <taxon>Bacteria</taxon>
        <taxon>Bacillati</taxon>
        <taxon>Actinomycetota</taxon>
        <taxon>Actinomycetes</taxon>
        <taxon>Propionibacteriales</taxon>
        <taxon>Kribbellaceae</taxon>
        <taxon>Kribbella</taxon>
    </lineage>
</organism>
<dbReference type="Gene3D" id="1.10.260.40">
    <property type="entry name" value="lambda repressor-like DNA-binding domains"/>
    <property type="match status" value="1"/>
</dbReference>
<dbReference type="InterPro" id="IPR001387">
    <property type="entry name" value="Cro/C1-type_HTH"/>
</dbReference>
<dbReference type="Pfam" id="PF13560">
    <property type="entry name" value="HTH_31"/>
    <property type="match status" value="1"/>
</dbReference>
<dbReference type="EMBL" id="SODF01000002">
    <property type="protein sequence ID" value="TDW17061.1"/>
    <property type="molecule type" value="Genomic_DNA"/>
</dbReference>
<reference evidence="2 3" key="1">
    <citation type="submission" date="2019-03" db="EMBL/GenBank/DDBJ databases">
        <title>Genomic Encyclopedia of Type Strains, Phase III (KMG-III): the genomes of soil and plant-associated and newly described type strains.</title>
        <authorList>
            <person name="Whitman W."/>
        </authorList>
    </citation>
    <scope>NUCLEOTIDE SEQUENCE [LARGE SCALE GENOMIC DNA]</scope>
    <source>
        <strain evidence="2 3">VKM Ac-2570</strain>
    </source>
</reference>